<dbReference type="AlphaFoldDB" id="A0A6A1WHS7"/>
<reference evidence="2 3" key="1">
    <citation type="journal article" date="2019" name="Plant Biotechnol. J.">
        <title>The red bayberry genome and genetic basis of sex determination.</title>
        <authorList>
            <person name="Jia H.M."/>
            <person name="Jia H.J."/>
            <person name="Cai Q.L."/>
            <person name="Wang Y."/>
            <person name="Zhao H.B."/>
            <person name="Yang W.F."/>
            <person name="Wang G.Y."/>
            <person name="Li Y.H."/>
            <person name="Zhan D.L."/>
            <person name="Shen Y.T."/>
            <person name="Niu Q.F."/>
            <person name="Chang L."/>
            <person name="Qiu J."/>
            <person name="Zhao L."/>
            <person name="Xie H.B."/>
            <person name="Fu W.Y."/>
            <person name="Jin J."/>
            <person name="Li X.W."/>
            <person name="Jiao Y."/>
            <person name="Zhou C.C."/>
            <person name="Tu T."/>
            <person name="Chai C.Y."/>
            <person name="Gao J.L."/>
            <person name="Fan L.J."/>
            <person name="van de Weg E."/>
            <person name="Wang J.Y."/>
            <person name="Gao Z.S."/>
        </authorList>
    </citation>
    <scope>NUCLEOTIDE SEQUENCE [LARGE SCALE GENOMIC DNA]</scope>
    <source>
        <tissue evidence="2">Leaves</tissue>
    </source>
</reference>
<keyword evidence="1" id="KW-0812">Transmembrane</keyword>
<keyword evidence="1" id="KW-1133">Transmembrane helix</keyword>
<keyword evidence="3" id="KW-1185">Reference proteome</keyword>
<sequence length="269" mass="30060">MSGWMVDGGRNESAIIEQIVARVFRELNRGALSGVDGEWIGQDNKIEQGTDAVGGIIQQLPLASTALVSSLVSDRTVEGIVEQLPLADTVLGPSLLDRIADAWKSFLDKQKANLGNEIFWNGWYQYNTYGENFQRNVEAIDLLVGILAFVLEIALSWVPNSKPFERVVLVVSWINCLTAWTIFLWEARSRRAQFALPRFRLPNGEPYGGTIDYVDKYTALGLVMFSTVCMIVNFSGQNISNMGLVLSGVILGAKLHIEYLRRHVKRHSR</sequence>
<feature type="transmembrane region" description="Helical" evidence="1">
    <location>
        <begin position="164"/>
        <end position="185"/>
    </location>
</feature>
<proteinExistence type="predicted"/>
<feature type="transmembrane region" description="Helical" evidence="1">
    <location>
        <begin position="139"/>
        <end position="158"/>
    </location>
</feature>
<keyword evidence="1" id="KW-0472">Membrane</keyword>
<protein>
    <submittedName>
        <fullName evidence="2">Uncharacterized protein</fullName>
    </submittedName>
</protein>
<dbReference type="EMBL" id="RXIC02000019">
    <property type="protein sequence ID" value="KAB1224771.1"/>
    <property type="molecule type" value="Genomic_DNA"/>
</dbReference>
<comment type="caution">
    <text evidence="2">The sequence shown here is derived from an EMBL/GenBank/DDBJ whole genome shotgun (WGS) entry which is preliminary data.</text>
</comment>
<gene>
    <name evidence="2" type="ORF">CJ030_MR1G028621</name>
</gene>
<evidence type="ECO:0000313" key="3">
    <source>
        <dbReference type="Proteomes" id="UP000516437"/>
    </source>
</evidence>
<accession>A0A6A1WHS7</accession>
<organism evidence="2 3">
    <name type="scientific">Morella rubra</name>
    <name type="common">Chinese bayberry</name>
    <dbReference type="NCBI Taxonomy" id="262757"/>
    <lineage>
        <taxon>Eukaryota</taxon>
        <taxon>Viridiplantae</taxon>
        <taxon>Streptophyta</taxon>
        <taxon>Embryophyta</taxon>
        <taxon>Tracheophyta</taxon>
        <taxon>Spermatophyta</taxon>
        <taxon>Magnoliopsida</taxon>
        <taxon>eudicotyledons</taxon>
        <taxon>Gunneridae</taxon>
        <taxon>Pentapetalae</taxon>
        <taxon>rosids</taxon>
        <taxon>fabids</taxon>
        <taxon>Fagales</taxon>
        <taxon>Myricaceae</taxon>
        <taxon>Morella</taxon>
    </lineage>
</organism>
<evidence type="ECO:0000313" key="2">
    <source>
        <dbReference type="EMBL" id="KAB1224771.1"/>
    </source>
</evidence>
<dbReference type="Proteomes" id="UP000516437">
    <property type="component" value="Chromosome 1"/>
</dbReference>
<feature type="transmembrane region" description="Helical" evidence="1">
    <location>
        <begin position="217"/>
        <end position="236"/>
    </location>
</feature>
<name>A0A6A1WHS7_9ROSI</name>
<evidence type="ECO:0000256" key="1">
    <source>
        <dbReference type="SAM" id="Phobius"/>
    </source>
</evidence>
<feature type="transmembrane region" description="Helical" evidence="1">
    <location>
        <begin position="242"/>
        <end position="260"/>
    </location>
</feature>